<dbReference type="EMBL" id="JAOAOG010000193">
    <property type="protein sequence ID" value="KAJ6241491.1"/>
    <property type="molecule type" value="Genomic_DNA"/>
</dbReference>
<proteinExistence type="predicted"/>
<keyword evidence="3" id="KW-1185">Reference proteome</keyword>
<accession>A0ABQ8Y9J7</accession>
<reference evidence="2" key="1">
    <citation type="submission" date="2022-08" db="EMBL/GenBank/DDBJ databases">
        <title>Novel sulfate-reducing endosymbionts in the free-living metamonad Anaeramoeba.</title>
        <authorList>
            <person name="Jerlstrom-Hultqvist J."/>
            <person name="Cepicka I."/>
            <person name="Gallot-Lavallee L."/>
            <person name="Salas-Leiva D."/>
            <person name="Curtis B.A."/>
            <person name="Zahonova K."/>
            <person name="Pipaliya S."/>
            <person name="Dacks J."/>
            <person name="Roger A.J."/>
        </authorList>
    </citation>
    <scope>NUCLEOTIDE SEQUENCE</scope>
    <source>
        <strain evidence="2">Schooner1</strain>
    </source>
</reference>
<feature type="region of interest" description="Disordered" evidence="1">
    <location>
        <begin position="1"/>
        <end position="33"/>
    </location>
</feature>
<comment type="caution">
    <text evidence="2">The sequence shown here is derived from an EMBL/GenBank/DDBJ whole genome shotgun (WGS) entry which is preliminary data.</text>
</comment>
<dbReference type="Proteomes" id="UP001150062">
    <property type="component" value="Unassembled WGS sequence"/>
</dbReference>
<name>A0ABQ8Y9J7_9EUKA</name>
<evidence type="ECO:0000313" key="2">
    <source>
        <dbReference type="EMBL" id="KAJ6241491.1"/>
    </source>
</evidence>
<evidence type="ECO:0000313" key="3">
    <source>
        <dbReference type="Proteomes" id="UP001150062"/>
    </source>
</evidence>
<sequence length="93" mass="11229">MDHFDQKNNWRKYYPQKKGGEIQFSQKEKKRREKFKITRKSAILVPLKMPSTFGMDYVVPQTIRGDTPLLAMFGRFNFWKNKKNHKQNKPKSH</sequence>
<gene>
    <name evidence="2" type="ORF">M0813_23278</name>
</gene>
<evidence type="ECO:0000256" key="1">
    <source>
        <dbReference type="SAM" id="MobiDB-lite"/>
    </source>
</evidence>
<organism evidence="2 3">
    <name type="scientific">Anaeramoeba flamelloides</name>
    <dbReference type="NCBI Taxonomy" id="1746091"/>
    <lineage>
        <taxon>Eukaryota</taxon>
        <taxon>Metamonada</taxon>
        <taxon>Anaeramoebidae</taxon>
        <taxon>Anaeramoeba</taxon>
    </lineage>
</organism>
<protein>
    <submittedName>
        <fullName evidence="2">Uncharacterized protein</fullName>
    </submittedName>
</protein>